<evidence type="ECO:0000259" key="2">
    <source>
        <dbReference type="Pfam" id="PF07992"/>
    </source>
</evidence>
<dbReference type="PANTHER" id="PTHR10632">
    <property type="entry name" value="SULFIDE:QUINONE OXIDOREDUCTASE"/>
    <property type="match status" value="1"/>
</dbReference>
<name>A0ABW9G7N8_9GAMM</name>
<dbReference type="GO" id="GO:0016740">
    <property type="term" value="F:transferase activity"/>
    <property type="evidence" value="ECO:0007669"/>
    <property type="project" value="UniProtKB-KW"/>
</dbReference>
<keyword evidence="3" id="KW-0808">Transferase</keyword>
<accession>A0ABW9G7N8</accession>
<protein>
    <submittedName>
        <fullName evidence="3">TIGR01244 family sulfur transferase</fullName>
    </submittedName>
</protein>
<keyword evidence="4" id="KW-1185">Reference proteome</keyword>
<comment type="caution">
    <text evidence="3">The sequence shown here is derived from an EMBL/GenBank/DDBJ whole genome shotgun (WGS) entry which is preliminary data.</text>
</comment>
<dbReference type="InterPro" id="IPR015904">
    <property type="entry name" value="Sulphide_quinone_reductase"/>
</dbReference>
<dbReference type="InterPro" id="IPR036188">
    <property type="entry name" value="FAD/NAD-bd_sf"/>
</dbReference>
<dbReference type="InterPro" id="IPR023753">
    <property type="entry name" value="FAD/NAD-binding_dom"/>
</dbReference>
<feature type="domain" description="FAD/NAD(P)-binding" evidence="2">
    <location>
        <begin position="122"/>
        <end position="242"/>
    </location>
</feature>
<dbReference type="RefSeq" id="WP_408623949.1">
    <property type="nucleotide sequence ID" value="NZ_JBEQCT010000005.1"/>
</dbReference>
<dbReference type="SUPFAM" id="SSF51905">
    <property type="entry name" value="FAD/NAD(P)-binding domain"/>
    <property type="match status" value="1"/>
</dbReference>
<feature type="domain" description="Beta-lactamase hydrolase-like protein phosphatase-like" evidence="1">
    <location>
        <begin position="5"/>
        <end position="107"/>
    </location>
</feature>
<reference evidence="3 4" key="1">
    <citation type="journal article" date="2013" name="Int. J. Syst. Evol. Microbiol.">
        <title>Celerinatantimonas yamalensis sp. nov., a cold-adapted diazotrophic bacterium from a cold permafrost brine.</title>
        <authorList>
            <person name="Shcherbakova V."/>
            <person name="Chuvilskaya N."/>
            <person name="Rivkina E."/>
            <person name="Demidov N."/>
            <person name="Uchaeva V."/>
            <person name="Suetin S."/>
            <person name="Suzina N."/>
            <person name="Gilichinsky D."/>
        </authorList>
    </citation>
    <scope>NUCLEOTIDE SEQUENCE [LARGE SCALE GENOMIC DNA]</scope>
    <source>
        <strain evidence="3 4">C7</strain>
    </source>
</reference>
<sequence length="527" mass="58627">MIRKKITEQYSVSEQLTPEDVDVLARDGVTHIICNRPDDEEAGQRPFTEIAAIAKEKGMQAIHIPFVAGGMQPTHVAAFKEAMRDAKCVHAYCRSGNRSHKIWQAAQQTDNHASVGQHTHQYDVVIVGAGSAGISTAASISKRNSSLRICLIDPSVDHFYQPGWTLVGCGVFESSKTRRNMADVIPKGAKWLNESVKTFIPTENKVLLENGQIIDYHFLVIAAGIQLNWNAIEGLSETLGQNGVTSNYRYDLAPYTWKLVHELKGGKAVFTQPPMPIKCAGAPQKAMYLSCDYWLKHNKLHNFQVSFCNAGGVLFGVSEYVPALESYVRKYNAKLHFGQTLVRVDGPNHRAYFATKNEQGEPSEVEVEFDMLHVCPPQSAPDFIRESPLVDESGWVDVDRDTLQHKSFDNVWSLGDVCNAPNAKTLAAVRKQAPVVAQNIVDAWAGKSLRATYDGYGSCPLTVERGKIVLAEFTYGGKVAPTFPKWVNDGTKATSFAWILKKDILPPFYWQGMLKGYEWFVKPKMRS</sequence>
<dbReference type="Pfam" id="PF07992">
    <property type="entry name" value="Pyr_redox_2"/>
    <property type="match status" value="1"/>
</dbReference>
<proteinExistence type="predicted"/>
<dbReference type="NCBIfam" id="TIGR01244">
    <property type="entry name" value="TIGR01244 family sulfur transferase"/>
    <property type="match status" value="1"/>
</dbReference>
<gene>
    <name evidence="3" type="ORF">ABUE30_11630</name>
</gene>
<dbReference type="Gene3D" id="3.90.190.10">
    <property type="entry name" value="Protein tyrosine phosphatase superfamily"/>
    <property type="match status" value="1"/>
</dbReference>
<evidence type="ECO:0000313" key="3">
    <source>
        <dbReference type="EMBL" id="MFM2485700.1"/>
    </source>
</evidence>
<evidence type="ECO:0000313" key="4">
    <source>
        <dbReference type="Proteomes" id="UP001629953"/>
    </source>
</evidence>
<dbReference type="PANTHER" id="PTHR10632:SF2">
    <property type="entry name" value="SULFIDE:QUINONE OXIDOREDUCTASE, MITOCHONDRIAL"/>
    <property type="match status" value="1"/>
</dbReference>
<evidence type="ECO:0000259" key="1">
    <source>
        <dbReference type="Pfam" id="PF04273"/>
    </source>
</evidence>
<dbReference type="Pfam" id="PF04273">
    <property type="entry name" value="BLH_phosphatase"/>
    <property type="match status" value="1"/>
</dbReference>
<dbReference type="InterPro" id="IPR005939">
    <property type="entry name" value="BLH_phosphatase-like"/>
</dbReference>
<dbReference type="Gene3D" id="3.50.50.60">
    <property type="entry name" value="FAD/NAD(P)-binding domain"/>
    <property type="match status" value="2"/>
</dbReference>
<dbReference type="InterPro" id="IPR029021">
    <property type="entry name" value="Prot-tyrosine_phosphatase-like"/>
</dbReference>
<dbReference type="Proteomes" id="UP001629953">
    <property type="component" value="Unassembled WGS sequence"/>
</dbReference>
<organism evidence="3 4">
    <name type="scientific">Celerinatantimonas yamalensis</name>
    <dbReference type="NCBI Taxonomy" id="559956"/>
    <lineage>
        <taxon>Bacteria</taxon>
        <taxon>Pseudomonadati</taxon>
        <taxon>Pseudomonadota</taxon>
        <taxon>Gammaproteobacteria</taxon>
        <taxon>Celerinatantimonadaceae</taxon>
        <taxon>Celerinatantimonas</taxon>
    </lineage>
</organism>
<dbReference type="EMBL" id="JBEQCT010000005">
    <property type="protein sequence ID" value="MFM2485700.1"/>
    <property type="molecule type" value="Genomic_DNA"/>
</dbReference>